<evidence type="ECO:0000256" key="4">
    <source>
        <dbReference type="ARBA" id="ARBA00022723"/>
    </source>
</evidence>
<feature type="signal peptide" evidence="12">
    <location>
        <begin position="1"/>
        <end position="33"/>
    </location>
</feature>
<evidence type="ECO:0000256" key="2">
    <source>
        <dbReference type="ARBA" id="ARBA00006000"/>
    </source>
</evidence>
<dbReference type="Gene3D" id="2.70.150.10">
    <property type="entry name" value="Calcium-transporting ATPase, cytoplasmic transduction domain A"/>
    <property type="match status" value="1"/>
</dbReference>
<evidence type="ECO:0000313" key="15">
    <source>
        <dbReference type="Proteomes" id="UP001211907"/>
    </source>
</evidence>
<dbReference type="PANTHER" id="PTHR45630">
    <property type="entry name" value="CATION-TRANSPORTING ATPASE-RELATED"/>
    <property type="match status" value="1"/>
</dbReference>
<dbReference type="PRINTS" id="PR00119">
    <property type="entry name" value="CATATPASE"/>
</dbReference>
<dbReference type="SFLD" id="SFLDS00003">
    <property type="entry name" value="Haloacid_Dehalogenase"/>
    <property type="match status" value="1"/>
</dbReference>
<evidence type="ECO:0000256" key="12">
    <source>
        <dbReference type="SAM" id="SignalP"/>
    </source>
</evidence>
<evidence type="ECO:0000256" key="9">
    <source>
        <dbReference type="ARBA" id="ARBA00022989"/>
    </source>
</evidence>
<dbReference type="GO" id="GO:0019829">
    <property type="term" value="F:ATPase-coupled monoatomic cation transmembrane transporter activity"/>
    <property type="evidence" value="ECO:0007669"/>
    <property type="project" value="TreeGrafter"/>
</dbReference>
<sequence length="1466" mass="162585">MKREQAQTRIRMQQRRLLTWLAVVLCITEFADAHTFFNTPNEGCGIPTVFSTCPVVCATSTALCPAALTDQTVAACISNKQQLLCVDGSCVSKSAGCPNNLVPLCPSCPKTGFVLDGNPSQSVLYPCSITPFLTLNVSLTQNPAIIAEQPNLPLWEACLTKASLPLDLANSSVVISECNIVPNTRVKSPLAPEFLVIYILMGAQLLLLLFYYLTKNARVVLARRAKNNYQLVDDSAPPESYRTQSFAKNAKNSASPFGTFDIPLSTNFSVDADSANLRFTGYTSDVIGTIVSASVIITSFLWIILLAVLVLDYYAVFYKFNFRQESDLLFNDHELLSTVFIVSWHFVLVWFLGLQFSKDKWAQFFSRPVSLHQATLVQIEKKVSDPVAIANMGAIAKWVKSIESKFRKFANTENSRTIVPVEISSDGRRFVEFECVRYVFDESIGRFEPFSFIVGPSCADLHGQGTGLTTSDAKTRLELVGENAIAFSADSFYSGIVKEFSNIFYVYQMMTLIIWMYYGYYYMGLVLTAVIIFSGISKVRVFLLAQRRVLSMANFTGYTRVLRDGEWFSISTRFLVPGDVIEITRSDQALAVDAVLIDGDAVCDESSLTGEALPVVKFSVKNDATLQYKRGDDAVKHNSIFAGCYVLEAHPPGTAKNNYNVVRAVVTATGAVTTKGRLVKDILFPTKISFVFQEHLKVVFFVLMAWGIVMLGVSVFMLGTNGTDAWFYGMFTISQILSPLLPAVLVIGQSVSSQRLAKKGILCVDLDRITLSGKVKVYCFDKTGTLTKEGLNFLGIHHVQMSNEDTRVLAPSVLKEYRKFPSSIRSAMLTCHSVTMVGNEPVGNFVDVEMFRVTEATISRANDSETGATTVHPREINGDKYFQIIKRFEFVHSSAYMTVLTRDSSDGKLYLYLKGSFEKISEICNPKTIPENASQEAAYHARQGCYVLGFARRQIVDSISVDVAVAMPRATLEKRSEIEFLGFCLFRNEIKEDTPEALQELRDGGCRVVMITGDNVDTGVFVARKCGMISSGPYGDVVVYFGDIDAVKGGREVVWRNGDDGSVVEYGALLGMLERARTGETRPIELAVTGKAFNQLIIDGSIREVLFHTRVFARMTPSDKIECVRLHMERAITAMCGDGGNDAGALKAAHSGIALSEAESSVVAHFSSRNRSIFSCVELLREARCALDVSFASYKYLIMYGEILTLLGLLQYYFNVNLSQAMWILVDGTTVPLAWALTQAKPAERLAVTRPTARLLGLETVISVIGALFINVAFGIGAVVLLFGERTNDGDWFKCKEFDGRYYDIRRWWELADSYEAEVIGIMIAFQIVNAAAIFSVGKIYRAGFWRNWVFLVSWAVIVSLLSFVTLADPNTVSCLFHVNCGTSTALERLNSQNGTSYNTKFLGIPVTYYSWIGNNVMPIQFRWKLWLLCVGNLAAVVLFQWGVVLNLGKRAFSRKRLGGIDEWTR</sequence>
<feature type="transmembrane region" description="Helical" evidence="11">
    <location>
        <begin position="335"/>
        <end position="354"/>
    </location>
</feature>
<feature type="transmembrane region" description="Helical" evidence="11">
    <location>
        <begin position="1220"/>
        <end position="1237"/>
    </location>
</feature>
<dbReference type="InterPro" id="IPR059000">
    <property type="entry name" value="ATPase_P-type_domA"/>
</dbReference>
<dbReference type="SFLD" id="SFLDF00027">
    <property type="entry name" value="p-type_atpase"/>
    <property type="match status" value="1"/>
</dbReference>
<comment type="similarity">
    <text evidence="2">Belongs to the cation transport ATPase (P-type) (TC 3.A.3) family. Type V subfamily.</text>
</comment>
<keyword evidence="5" id="KW-0547">Nucleotide-binding</keyword>
<dbReference type="SFLD" id="SFLDG00002">
    <property type="entry name" value="C1.7:_P-type_atpase_like"/>
    <property type="match status" value="1"/>
</dbReference>
<dbReference type="GO" id="GO:0140358">
    <property type="term" value="F:P-type transmembrane transporter activity"/>
    <property type="evidence" value="ECO:0007669"/>
    <property type="project" value="InterPro"/>
</dbReference>
<dbReference type="SUPFAM" id="SSF56784">
    <property type="entry name" value="HAD-like"/>
    <property type="match status" value="1"/>
</dbReference>
<gene>
    <name evidence="14" type="ORF">HK100_000591</name>
</gene>
<dbReference type="InterPro" id="IPR008250">
    <property type="entry name" value="ATPase_P-typ_transduc_dom_A_sf"/>
</dbReference>
<feature type="transmembrane region" description="Helical" evidence="11">
    <location>
        <begin position="698"/>
        <end position="719"/>
    </location>
</feature>
<keyword evidence="8" id="KW-1278">Translocase</keyword>
<dbReference type="PROSITE" id="PS01229">
    <property type="entry name" value="COF_2"/>
    <property type="match status" value="1"/>
</dbReference>
<dbReference type="EMBL" id="JADGJH010001119">
    <property type="protein sequence ID" value="KAJ3118511.1"/>
    <property type="molecule type" value="Genomic_DNA"/>
</dbReference>
<dbReference type="GO" id="GO:0046872">
    <property type="term" value="F:metal ion binding"/>
    <property type="evidence" value="ECO:0007669"/>
    <property type="project" value="UniProtKB-KW"/>
</dbReference>
<feature type="transmembrane region" description="Helical" evidence="11">
    <location>
        <begin position="1196"/>
        <end position="1214"/>
    </location>
</feature>
<dbReference type="GO" id="GO:0016887">
    <property type="term" value="F:ATP hydrolysis activity"/>
    <property type="evidence" value="ECO:0007669"/>
    <property type="project" value="InterPro"/>
</dbReference>
<dbReference type="SUPFAM" id="SSF81665">
    <property type="entry name" value="Calcium ATPase, transmembrane domain M"/>
    <property type="match status" value="1"/>
</dbReference>
<dbReference type="InterPro" id="IPR001757">
    <property type="entry name" value="P_typ_ATPase"/>
</dbReference>
<keyword evidence="7" id="KW-0460">Magnesium</keyword>
<dbReference type="Gene3D" id="3.40.50.1000">
    <property type="entry name" value="HAD superfamily/HAD-like"/>
    <property type="match status" value="1"/>
</dbReference>
<evidence type="ECO:0000256" key="11">
    <source>
        <dbReference type="SAM" id="Phobius"/>
    </source>
</evidence>
<comment type="subcellular location">
    <subcellularLocation>
        <location evidence="1">Membrane</location>
        <topology evidence="1">Multi-pass membrane protein</topology>
    </subcellularLocation>
</comment>
<keyword evidence="12" id="KW-0732">Signal</keyword>
<feature type="transmembrane region" description="Helical" evidence="11">
    <location>
        <begin position="195"/>
        <end position="214"/>
    </location>
</feature>
<keyword evidence="9 11" id="KW-1133">Transmembrane helix</keyword>
<feature type="transmembrane region" description="Helical" evidence="11">
    <location>
        <begin position="1349"/>
        <end position="1368"/>
    </location>
</feature>
<proteinExistence type="inferred from homology"/>
<feature type="transmembrane region" description="Helical" evidence="11">
    <location>
        <begin position="725"/>
        <end position="748"/>
    </location>
</feature>
<evidence type="ECO:0000259" key="13">
    <source>
        <dbReference type="Pfam" id="PF00122"/>
    </source>
</evidence>
<feature type="transmembrane region" description="Helical" evidence="11">
    <location>
        <begin position="1426"/>
        <end position="1448"/>
    </location>
</feature>
<keyword evidence="6" id="KW-0067">ATP-binding</keyword>
<dbReference type="Gene3D" id="3.40.1110.10">
    <property type="entry name" value="Calcium-transporting ATPase, cytoplasmic domain N"/>
    <property type="match status" value="1"/>
</dbReference>
<feature type="transmembrane region" description="Helical" evidence="11">
    <location>
        <begin position="500"/>
        <end position="518"/>
    </location>
</feature>
<dbReference type="NCBIfam" id="TIGR01494">
    <property type="entry name" value="ATPase_P-type"/>
    <property type="match status" value="1"/>
</dbReference>
<dbReference type="Proteomes" id="UP001211907">
    <property type="component" value="Unassembled WGS sequence"/>
</dbReference>
<evidence type="ECO:0000256" key="8">
    <source>
        <dbReference type="ARBA" id="ARBA00022967"/>
    </source>
</evidence>
<dbReference type="InterPro" id="IPR006544">
    <property type="entry name" value="P-type_TPase_V"/>
</dbReference>
<evidence type="ECO:0000256" key="1">
    <source>
        <dbReference type="ARBA" id="ARBA00004141"/>
    </source>
</evidence>
<dbReference type="SUPFAM" id="SSF81653">
    <property type="entry name" value="Calcium ATPase, transduction domain A"/>
    <property type="match status" value="1"/>
</dbReference>
<dbReference type="InterPro" id="IPR018303">
    <property type="entry name" value="ATPase_P-typ_P_site"/>
</dbReference>
<dbReference type="InterPro" id="IPR023214">
    <property type="entry name" value="HAD_sf"/>
</dbReference>
<dbReference type="GO" id="GO:0005524">
    <property type="term" value="F:ATP binding"/>
    <property type="evidence" value="ECO:0007669"/>
    <property type="project" value="UniProtKB-KW"/>
</dbReference>
<evidence type="ECO:0000256" key="10">
    <source>
        <dbReference type="ARBA" id="ARBA00023136"/>
    </source>
</evidence>
<feature type="chain" id="PRO_5041998818" description="P-type ATPase A domain-containing protein" evidence="12">
    <location>
        <begin position="34"/>
        <end position="1466"/>
    </location>
</feature>
<dbReference type="SUPFAM" id="SSF81660">
    <property type="entry name" value="Metal cation-transporting ATPase, ATP-binding domain N"/>
    <property type="match status" value="1"/>
</dbReference>
<feature type="transmembrane region" description="Helical" evidence="11">
    <location>
        <begin position="1319"/>
        <end position="1337"/>
    </location>
</feature>
<reference evidence="14" key="1">
    <citation type="submission" date="2020-05" db="EMBL/GenBank/DDBJ databases">
        <title>Phylogenomic resolution of chytrid fungi.</title>
        <authorList>
            <person name="Stajich J.E."/>
            <person name="Amses K."/>
            <person name="Simmons R."/>
            <person name="Seto K."/>
            <person name="Myers J."/>
            <person name="Bonds A."/>
            <person name="Quandt C.A."/>
            <person name="Barry K."/>
            <person name="Liu P."/>
            <person name="Grigoriev I."/>
            <person name="Longcore J.E."/>
            <person name="James T.Y."/>
        </authorList>
    </citation>
    <scope>NUCLEOTIDE SEQUENCE</scope>
    <source>
        <strain evidence="14">JEL0513</strain>
    </source>
</reference>
<evidence type="ECO:0000256" key="6">
    <source>
        <dbReference type="ARBA" id="ARBA00022840"/>
    </source>
</evidence>
<feature type="transmembrane region" description="Helical" evidence="11">
    <location>
        <begin position="524"/>
        <end position="545"/>
    </location>
</feature>
<feature type="domain" description="P-type ATPase A" evidence="13">
    <location>
        <begin position="558"/>
        <end position="681"/>
    </location>
</feature>
<feature type="transmembrane region" description="Helical" evidence="11">
    <location>
        <begin position="286"/>
        <end position="315"/>
    </location>
</feature>
<dbReference type="Pfam" id="PF00122">
    <property type="entry name" value="E1-E2_ATPase"/>
    <property type="match status" value="1"/>
</dbReference>
<dbReference type="GO" id="GO:0016020">
    <property type="term" value="C:membrane"/>
    <property type="evidence" value="ECO:0007669"/>
    <property type="project" value="UniProtKB-SubCell"/>
</dbReference>
<dbReference type="PANTHER" id="PTHR45630:SF11">
    <property type="entry name" value="CATION-TRANSPORTING P-TYPE ATPASE N-TERMINAL DOMAIN-CONTAINING PROTEIN"/>
    <property type="match status" value="1"/>
</dbReference>
<keyword evidence="10 11" id="KW-0472">Membrane</keyword>
<comment type="caution">
    <text evidence="14">The sequence shown here is derived from an EMBL/GenBank/DDBJ whole genome shotgun (WGS) entry which is preliminary data.</text>
</comment>
<dbReference type="InterPro" id="IPR044492">
    <property type="entry name" value="P_typ_ATPase_HD_dom"/>
</dbReference>
<evidence type="ECO:0000256" key="3">
    <source>
        <dbReference type="ARBA" id="ARBA00022692"/>
    </source>
</evidence>
<organism evidence="14 15">
    <name type="scientific">Physocladia obscura</name>
    <dbReference type="NCBI Taxonomy" id="109957"/>
    <lineage>
        <taxon>Eukaryota</taxon>
        <taxon>Fungi</taxon>
        <taxon>Fungi incertae sedis</taxon>
        <taxon>Chytridiomycota</taxon>
        <taxon>Chytridiomycota incertae sedis</taxon>
        <taxon>Chytridiomycetes</taxon>
        <taxon>Chytridiales</taxon>
        <taxon>Chytriomycetaceae</taxon>
        <taxon>Physocladia</taxon>
    </lineage>
</organism>
<evidence type="ECO:0000256" key="7">
    <source>
        <dbReference type="ARBA" id="ARBA00022842"/>
    </source>
</evidence>
<keyword evidence="3 11" id="KW-0812">Transmembrane</keyword>
<dbReference type="InterPro" id="IPR023298">
    <property type="entry name" value="ATPase_P-typ_TM_dom_sf"/>
</dbReference>
<evidence type="ECO:0000313" key="14">
    <source>
        <dbReference type="EMBL" id="KAJ3118511.1"/>
    </source>
</evidence>
<dbReference type="InterPro" id="IPR036412">
    <property type="entry name" value="HAD-like_sf"/>
</dbReference>
<evidence type="ECO:0000256" key="5">
    <source>
        <dbReference type="ARBA" id="ARBA00022741"/>
    </source>
</evidence>
<protein>
    <recommendedName>
        <fullName evidence="13">P-type ATPase A domain-containing protein</fullName>
    </recommendedName>
</protein>
<dbReference type="PROSITE" id="PS00154">
    <property type="entry name" value="ATPASE_E1_E2"/>
    <property type="match status" value="1"/>
</dbReference>
<name>A0AAD5SYE1_9FUNG</name>
<dbReference type="InterPro" id="IPR023299">
    <property type="entry name" value="ATPase_P-typ_cyto_dom_N"/>
</dbReference>
<feature type="transmembrane region" description="Helical" evidence="11">
    <location>
        <begin position="1258"/>
        <end position="1283"/>
    </location>
</feature>
<keyword evidence="4" id="KW-0479">Metal-binding</keyword>
<accession>A0AAD5SYE1</accession>
<keyword evidence="15" id="KW-1185">Reference proteome</keyword>